<dbReference type="AlphaFoldDB" id="V4REB8"/>
<feature type="compositionally biased region" description="Basic and acidic residues" evidence="1">
    <location>
        <begin position="1"/>
        <end position="17"/>
    </location>
</feature>
<dbReference type="Proteomes" id="UP000017819">
    <property type="component" value="Unassembled WGS sequence"/>
</dbReference>
<evidence type="ECO:0000256" key="1">
    <source>
        <dbReference type="SAM" id="MobiDB-lite"/>
    </source>
</evidence>
<name>V4REB8_9HYPH</name>
<sequence>MGKTRESAAGKAPDVHRAKSVSGGLELGNWRMANPHHARPSPGCQLCCWRRDCASCGKNAIPNLQLRLKADARLRVRRLLRPRARGGA</sequence>
<gene>
    <name evidence="2" type="ORF">N177_2969</name>
</gene>
<proteinExistence type="predicted"/>
<keyword evidence="3" id="KW-1185">Reference proteome</keyword>
<protein>
    <submittedName>
        <fullName evidence="2">Uncharacterized protein</fullName>
    </submittedName>
</protein>
<organism evidence="2 3">
    <name type="scientific">Lutibaculum baratangense AMV1</name>
    <dbReference type="NCBI Taxonomy" id="631454"/>
    <lineage>
        <taxon>Bacteria</taxon>
        <taxon>Pseudomonadati</taxon>
        <taxon>Pseudomonadota</taxon>
        <taxon>Alphaproteobacteria</taxon>
        <taxon>Hyphomicrobiales</taxon>
        <taxon>Tepidamorphaceae</taxon>
        <taxon>Lutibaculum</taxon>
    </lineage>
</organism>
<reference evidence="2 3" key="1">
    <citation type="journal article" date="2014" name="Genome Announc.">
        <title>Draft Genome Sequence of Lutibaculum baratangense Strain AMV1T, Isolated from a Mud Volcano in Andamans, India.</title>
        <authorList>
            <person name="Singh A."/>
            <person name="Sreenivas A."/>
            <person name="Sathyanarayana Reddy G."/>
            <person name="Pinnaka A.K."/>
            <person name="Shivaji S."/>
        </authorList>
    </citation>
    <scope>NUCLEOTIDE SEQUENCE [LARGE SCALE GENOMIC DNA]</scope>
    <source>
        <strain evidence="2 3">AMV1</strain>
    </source>
</reference>
<dbReference type="EMBL" id="AWXZ01000038">
    <property type="protein sequence ID" value="ESR23739.1"/>
    <property type="molecule type" value="Genomic_DNA"/>
</dbReference>
<evidence type="ECO:0000313" key="3">
    <source>
        <dbReference type="Proteomes" id="UP000017819"/>
    </source>
</evidence>
<evidence type="ECO:0000313" key="2">
    <source>
        <dbReference type="EMBL" id="ESR23739.1"/>
    </source>
</evidence>
<comment type="caution">
    <text evidence="2">The sequence shown here is derived from an EMBL/GenBank/DDBJ whole genome shotgun (WGS) entry which is preliminary data.</text>
</comment>
<dbReference type="STRING" id="631454.N177_2969"/>
<feature type="region of interest" description="Disordered" evidence="1">
    <location>
        <begin position="1"/>
        <end position="20"/>
    </location>
</feature>
<accession>V4REB8</accession>